<keyword evidence="2" id="KW-1185">Reference proteome</keyword>
<reference evidence="1 2" key="1">
    <citation type="submission" date="2019-09" db="EMBL/GenBank/DDBJ databases">
        <title>Segnochrobactrum spirostomi gen. nov., sp. nov., isolated from the ciliate Spirostomum cf. yagiui and description of a novel family, Segnochrobactraceae fam. nov. within the order Rhizobiales of the class Alphaproteobacteria.</title>
        <authorList>
            <person name="Akter S."/>
            <person name="Shazib S.U.A."/>
            <person name="Shin M.K."/>
        </authorList>
    </citation>
    <scope>NUCLEOTIDE SEQUENCE [LARGE SCALE GENOMIC DNA]</scope>
    <source>
        <strain evidence="1 2">Sp-1</strain>
    </source>
</reference>
<dbReference type="RefSeq" id="WP_153482764.1">
    <property type="nucleotide sequence ID" value="NZ_VWNA01000001.1"/>
</dbReference>
<protein>
    <submittedName>
        <fullName evidence="1">Uncharacterized protein</fullName>
    </submittedName>
</protein>
<proteinExistence type="predicted"/>
<evidence type="ECO:0000313" key="2">
    <source>
        <dbReference type="Proteomes" id="UP000332515"/>
    </source>
</evidence>
<dbReference type="AlphaFoldDB" id="A0A6A7Y3L1"/>
<name>A0A6A7Y3L1_9HYPH</name>
<dbReference type="Proteomes" id="UP000332515">
    <property type="component" value="Unassembled WGS sequence"/>
</dbReference>
<comment type="caution">
    <text evidence="1">The sequence shown here is derived from an EMBL/GenBank/DDBJ whole genome shotgun (WGS) entry which is preliminary data.</text>
</comment>
<evidence type="ECO:0000313" key="1">
    <source>
        <dbReference type="EMBL" id="MQT13683.1"/>
    </source>
</evidence>
<gene>
    <name evidence="1" type="ORF">F0357_13735</name>
</gene>
<dbReference type="EMBL" id="VWNA01000001">
    <property type="protein sequence ID" value="MQT13683.1"/>
    <property type="molecule type" value="Genomic_DNA"/>
</dbReference>
<organism evidence="1 2">
    <name type="scientific">Segnochrobactrum spirostomi</name>
    <dbReference type="NCBI Taxonomy" id="2608987"/>
    <lineage>
        <taxon>Bacteria</taxon>
        <taxon>Pseudomonadati</taxon>
        <taxon>Pseudomonadota</taxon>
        <taxon>Alphaproteobacteria</taxon>
        <taxon>Hyphomicrobiales</taxon>
        <taxon>Segnochrobactraceae</taxon>
        <taxon>Segnochrobactrum</taxon>
    </lineage>
</organism>
<accession>A0A6A7Y3L1</accession>
<sequence>MTDDENARAIKSLETRIEELDWILSETMSEVTGGFWPAFAVAMVLVDAGVAKRERMLEIIEAVHDLATAQAGIGVAEHELQSLENFRFYVDRTNPGAGSVLTRLREFQAERFLEIVRRPKPPRRP</sequence>